<feature type="signal peptide" evidence="2">
    <location>
        <begin position="1"/>
        <end position="27"/>
    </location>
</feature>
<evidence type="ECO:0000313" key="4">
    <source>
        <dbReference type="EMBL" id="SFS67211.1"/>
    </source>
</evidence>
<evidence type="ECO:0000256" key="2">
    <source>
        <dbReference type="SAM" id="SignalP"/>
    </source>
</evidence>
<sequence length="342" mass="34558">MTQRHPLRGPFAGLLLLALLLTGCATGTGGGDGTEQKSGTATADAAADRLEPLDGPAPSPALPVTVASADGAEITVESAERIIPLSGSIAEIVYTLRLGDRVVGRDVTATFEEADGVPVVTRGHEVSAESVLSLHPDVVLVESTTGPAEAIDQIRGAGVPVVVFDAAKELDDVATRITAVAGALGVPEAGERLNERTGQRIAAVQAAIPAHGDPPRVAFLYLRGTASVYLIGGAESGASSLIEAAGGIDAGKESGLDKDFTPITSEALVSAAPDVILVMTKGLDSVGGIDGLLEIPGIGQTPAGQHRRVADIGDGVLLNYGPRTDEVLADLTAQLHAGGEDA</sequence>
<reference evidence="5" key="1">
    <citation type="submission" date="2016-10" db="EMBL/GenBank/DDBJ databases">
        <authorList>
            <person name="Varghese N."/>
            <person name="Submissions S."/>
        </authorList>
    </citation>
    <scope>NUCLEOTIDE SEQUENCE [LARGE SCALE GENOMIC DNA]</scope>
    <source>
        <strain evidence="5">CGMCC 4.7047</strain>
    </source>
</reference>
<evidence type="ECO:0000313" key="5">
    <source>
        <dbReference type="Proteomes" id="UP000198873"/>
    </source>
</evidence>
<keyword evidence="2" id="KW-0732">Signal</keyword>
<dbReference type="STRING" id="1176198.SAMN05444716_103306"/>
<dbReference type="AlphaFoldDB" id="A0A1I6RR55"/>
<feature type="domain" description="Fe/B12 periplasmic-binding" evidence="3">
    <location>
        <begin position="81"/>
        <end position="339"/>
    </location>
</feature>
<dbReference type="RefSeq" id="WP_019432994.1">
    <property type="nucleotide sequence ID" value="NZ_CP054938.1"/>
</dbReference>
<dbReference type="SUPFAM" id="SSF53807">
    <property type="entry name" value="Helical backbone' metal receptor"/>
    <property type="match status" value="1"/>
</dbReference>
<dbReference type="Proteomes" id="UP000198873">
    <property type="component" value="Unassembled WGS sequence"/>
</dbReference>
<protein>
    <submittedName>
        <fullName evidence="4">Iron complex transport system substrate-binding protein</fullName>
    </submittedName>
</protein>
<evidence type="ECO:0000259" key="3">
    <source>
        <dbReference type="PROSITE" id="PS50983"/>
    </source>
</evidence>
<dbReference type="PROSITE" id="PS51257">
    <property type="entry name" value="PROKAR_LIPOPROTEIN"/>
    <property type="match status" value="1"/>
</dbReference>
<gene>
    <name evidence="4" type="ORF">SAMN05444716_103306</name>
</gene>
<comment type="similarity">
    <text evidence="1">Belongs to the bacterial solute-binding protein 8 family.</text>
</comment>
<accession>A0A1I6RR55</accession>
<dbReference type="PROSITE" id="PS50983">
    <property type="entry name" value="FE_B12_PBP"/>
    <property type="match status" value="1"/>
</dbReference>
<dbReference type="InterPro" id="IPR002491">
    <property type="entry name" value="ABC_transptr_periplasmic_BD"/>
</dbReference>
<dbReference type="InterPro" id="IPR050902">
    <property type="entry name" value="ABC_Transporter_SBP"/>
</dbReference>
<dbReference type="Pfam" id="PF01497">
    <property type="entry name" value="Peripla_BP_2"/>
    <property type="match status" value="1"/>
</dbReference>
<feature type="chain" id="PRO_5011665337" evidence="2">
    <location>
        <begin position="28"/>
        <end position="342"/>
    </location>
</feature>
<organism evidence="4 5">
    <name type="scientific">Streptomyces harbinensis</name>
    <dbReference type="NCBI Taxonomy" id="1176198"/>
    <lineage>
        <taxon>Bacteria</taxon>
        <taxon>Bacillati</taxon>
        <taxon>Actinomycetota</taxon>
        <taxon>Actinomycetes</taxon>
        <taxon>Kitasatosporales</taxon>
        <taxon>Streptomycetaceae</taxon>
        <taxon>Streptomyces</taxon>
    </lineage>
</organism>
<dbReference type="PANTHER" id="PTHR30535:SF4">
    <property type="entry name" value="HEMIN-BINDING PERIPLASMIC PROTEIN HMUT"/>
    <property type="match status" value="1"/>
</dbReference>
<dbReference type="EMBL" id="FPAB01000003">
    <property type="protein sequence ID" value="SFS67211.1"/>
    <property type="molecule type" value="Genomic_DNA"/>
</dbReference>
<proteinExistence type="inferred from homology"/>
<evidence type="ECO:0000256" key="1">
    <source>
        <dbReference type="ARBA" id="ARBA00008814"/>
    </source>
</evidence>
<name>A0A1I6RR55_9ACTN</name>
<dbReference type="Gene3D" id="3.40.50.1980">
    <property type="entry name" value="Nitrogenase molybdenum iron protein domain"/>
    <property type="match status" value="2"/>
</dbReference>
<dbReference type="PANTHER" id="PTHR30535">
    <property type="entry name" value="VITAMIN B12-BINDING PROTEIN"/>
    <property type="match status" value="1"/>
</dbReference>
<keyword evidence="5" id="KW-1185">Reference proteome</keyword>